<accession>A0A1D7QK54</accession>
<sequence>MLRSFTAMFLLINMLLTQFSSVCIYAGFELNQQYIASTLCENRDKPEMHCNGKCYLTKKLKQAEEKEKRQEREAQKKSAADTFFVRSNVLLVFPDYFIRKAFSMERPFHLPESIAEILHPPPVNFIHSPYLTA</sequence>
<proteinExistence type="predicted"/>
<dbReference type="OrthoDB" id="980645at2"/>
<gene>
    <name evidence="1" type="ORF">BFS30_18855</name>
</gene>
<dbReference type="KEGG" id="psty:BFS30_18855"/>
<evidence type="ECO:0000313" key="2">
    <source>
        <dbReference type="Proteomes" id="UP000094313"/>
    </source>
</evidence>
<evidence type="ECO:0000313" key="1">
    <source>
        <dbReference type="EMBL" id="AOM79047.1"/>
    </source>
</evidence>
<organism evidence="1 2">
    <name type="scientific">Pedobacter steynii</name>
    <dbReference type="NCBI Taxonomy" id="430522"/>
    <lineage>
        <taxon>Bacteria</taxon>
        <taxon>Pseudomonadati</taxon>
        <taxon>Bacteroidota</taxon>
        <taxon>Sphingobacteriia</taxon>
        <taxon>Sphingobacteriales</taxon>
        <taxon>Sphingobacteriaceae</taxon>
        <taxon>Pedobacter</taxon>
    </lineage>
</organism>
<dbReference type="EMBL" id="CP017141">
    <property type="protein sequence ID" value="AOM79047.1"/>
    <property type="molecule type" value="Genomic_DNA"/>
</dbReference>
<reference evidence="1 2" key="1">
    <citation type="submission" date="2016-08" db="EMBL/GenBank/DDBJ databases">
        <authorList>
            <person name="Seilhamer J.J."/>
        </authorList>
    </citation>
    <scope>NUCLEOTIDE SEQUENCE [LARGE SCALE GENOMIC DNA]</scope>
    <source>
        <strain evidence="1 2">DX4</strain>
    </source>
</reference>
<dbReference type="Proteomes" id="UP000094313">
    <property type="component" value="Chromosome"/>
</dbReference>
<dbReference type="AlphaFoldDB" id="A0A1D7QK54"/>
<protein>
    <submittedName>
        <fullName evidence="1">Uncharacterized protein</fullName>
    </submittedName>
</protein>
<dbReference type="RefSeq" id="WP_069380710.1">
    <property type="nucleotide sequence ID" value="NZ_CP017141.1"/>
</dbReference>
<name>A0A1D7QK54_9SPHI</name>
<keyword evidence="2" id="KW-1185">Reference proteome</keyword>